<dbReference type="GeneID" id="75272902"/>
<organism evidence="3 4">
    <name type="scientific">Alcaligenes xylosoxydans xylosoxydans</name>
    <name type="common">Achromobacter xylosoxidans</name>
    <dbReference type="NCBI Taxonomy" id="85698"/>
    <lineage>
        <taxon>Bacteria</taxon>
        <taxon>Pseudomonadati</taxon>
        <taxon>Pseudomonadota</taxon>
        <taxon>Betaproteobacteria</taxon>
        <taxon>Burkholderiales</taxon>
        <taxon>Alcaligenaceae</taxon>
        <taxon>Achromobacter</taxon>
    </lineage>
</organism>
<evidence type="ECO:0008006" key="5">
    <source>
        <dbReference type="Google" id="ProtNLM"/>
    </source>
</evidence>
<evidence type="ECO:0000313" key="3">
    <source>
        <dbReference type="EMBL" id="MCZ8402058.1"/>
    </source>
</evidence>
<protein>
    <recommendedName>
        <fullName evidence="5">Lipoprotein</fullName>
    </recommendedName>
</protein>
<proteinExistence type="predicted"/>
<dbReference type="PROSITE" id="PS51257">
    <property type="entry name" value="PROKAR_LIPOPROTEIN"/>
    <property type="match status" value="1"/>
</dbReference>
<name>A0A9W5ELE9_ALCXX</name>
<dbReference type="Proteomes" id="UP001141992">
    <property type="component" value="Unassembled WGS sequence"/>
</dbReference>
<sequence length="115" mass="11925">MRSAIAIAALVAAALLFMALASACACGRDTPGRACHRDRGAPAVRTASVWSLGQRFSLPTLPRLGFPSVRDGAACACCDRGPLPRTGTASEAADEKDRGKPWQISASGRPAQAME</sequence>
<dbReference type="EMBL" id="JAPZVI010000006">
    <property type="protein sequence ID" value="MCZ8402058.1"/>
    <property type="molecule type" value="Genomic_DNA"/>
</dbReference>
<feature type="chain" id="PRO_5040841494" description="Lipoprotein" evidence="2">
    <location>
        <begin position="24"/>
        <end position="115"/>
    </location>
</feature>
<dbReference type="AlphaFoldDB" id="A0A9W5ELE9"/>
<evidence type="ECO:0000313" key="4">
    <source>
        <dbReference type="Proteomes" id="UP001141992"/>
    </source>
</evidence>
<dbReference type="RefSeq" id="WP_035182052.1">
    <property type="nucleotide sequence ID" value="NZ_CP066291.1"/>
</dbReference>
<feature type="region of interest" description="Disordered" evidence="1">
    <location>
        <begin position="81"/>
        <end position="115"/>
    </location>
</feature>
<feature type="signal peptide" evidence="2">
    <location>
        <begin position="1"/>
        <end position="23"/>
    </location>
</feature>
<comment type="caution">
    <text evidence="3">The sequence shown here is derived from an EMBL/GenBank/DDBJ whole genome shotgun (WGS) entry which is preliminary data.</text>
</comment>
<gene>
    <name evidence="3" type="ORF">O9570_11430</name>
</gene>
<reference evidence="3" key="1">
    <citation type="submission" date="2022-12" db="EMBL/GenBank/DDBJ databases">
        <authorList>
            <person name="Voronina O.L."/>
            <person name="Kunda M.S."/>
            <person name="Ryzhova N."/>
            <person name="Aksenova E.I."/>
        </authorList>
    </citation>
    <scope>NUCLEOTIDE SEQUENCE</scope>
    <source>
        <strain evidence="3">SCCH136:Ach223948</strain>
    </source>
</reference>
<evidence type="ECO:0000256" key="1">
    <source>
        <dbReference type="SAM" id="MobiDB-lite"/>
    </source>
</evidence>
<evidence type="ECO:0000256" key="2">
    <source>
        <dbReference type="SAM" id="SignalP"/>
    </source>
</evidence>
<keyword evidence="2" id="KW-0732">Signal</keyword>
<accession>A0A9W5ELE9</accession>